<sequence>MYNLPSYKIILLCVLLLLVIMLAACSGDQAPETEKVTYSEAVASILYSTDVAGEGLGSGISYLFLVKDDGSISVVKDRGLELNSLIPYQDKLLLHQKSELVEIQADSEINRIEFQDCNAPSGYGQSSGVLEGPGYHYSLFNVGFTEDMSGYTSKIRWGDGKSNYCGEIGSFFETFGNDDEFIYLFSGDSVDPEKLNFRRVTLSDGEITESDPVELTSMESDARIMFTRFIPYKDRLLGIFSDSSLGNAELKLLEINPEEPSDAKIHELKSYPGYSSDYFLYNKDSIHVHDGLIYYADGYGDVYAYDPEAESLNKKFHFENYTRTSMLQDEQVHFTDNLVYFFRKNQESGDHIIETYTLDGEKKSILPVKGIKEQIGKDSVHIYDFKMLVK</sequence>
<name>A0ABW3PVP2_9BACL</name>
<protein>
    <recommendedName>
        <fullName evidence="3">6-bladed beta-propeller</fullName>
    </recommendedName>
</protein>
<keyword evidence="2" id="KW-1185">Reference proteome</keyword>
<evidence type="ECO:0000313" key="1">
    <source>
        <dbReference type="EMBL" id="MFD1127904.1"/>
    </source>
</evidence>
<gene>
    <name evidence="1" type="ORF">ACFQ3J_06940</name>
</gene>
<proteinExistence type="predicted"/>
<dbReference type="RefSeq" id="WP_091156535.1">
    <property type="nucleotide sequence ID" value="NZ_JBHTKX010000001.1"/>
</dbReference>
<reference evidence="2" key="1">
    <citation type="journal article" date="2019" name="Int. J. Syst. Evol. Microbiol.">
        <title>The Global Catalogue of Microorganisms (GCM) 10K type strain sequencing project: providing services to taxonomists for standard genome sequencing and annotation.</title>
        <authorList>
            <consortium name="The Broad Institute Genomics Platform"/>
            <consortium name="The Broad Institute Genome Sequencing Center for Infectious Disease"/>
            <person name="Wu L."/>
            <person name="Ma J."/>
        </authorList>
    </citation>
    <scope>NUCLEOTIDE SEQUENCE [LARGE SCALE GENOMIC DNA]</scope>
    <source>
        <strain evidence="2">CCUG 53519</strain>
    </source>
</reference>
<evidence type="ECO:0000313" key="2">
    <source>
        <dbReference type="Proteomes" id="UP001597169"/>
    </source>
</evidence>
<comment type="caution">
    <text evidence="1">The sequence shown here is derived from an EMBL/GenBank/DDBJ whole genome shotgun (WGS) entry which is preliminary data.</text>
</comment>
<accession>A0ABW3PVP2</accession>
<dbReference type="EMBL" id="JBHTKX010000001">
    <property type="protein sequence ID" value="MFD1127904.1"/>
    <property type="molecule type" value="Genomic_DNA"/>
</dbReference>
<evidence type="ECO:0008006" key="3">
    <source>
        <dbReference type="Google" id="ProtNLM"/>
    </source>
</evidence>
<dbReference type="Proteomes" id="UP001597169">
    <property type="component" value="Unassembled WGS sequence"/>
</dbReference>
<organism evidence="1 2">
    <name type="scientific">Paenibacillus provencensis</name>
    <dbReference type="NCBI Taxonomy" id="441151"/>
    <lineage>
        <taxon>Bacteria</taxon>
        <taxon>Bacillati</taxon>
        <taxon>Bacillota</taxon>
        <taxon>Bacilli</taxon>
        <taxon>Bacillales</taxon>
        <taxon>Paenibacillaceae</taxon>
        <taxon>Paenibacillus</taxon>
    </lineage>
</organism>